<accession>A0A6A4V7F6</accession>
<dbReference type="OrthoDB" id="8118055at2759"/>
<sequence length="81" mass="9464">MLFDEDNYINRNPMKYLFSTEGHLFPLHYERFRKPWDAEGRRPAGANVTDTCSAIPLERKLTLPLRQPYLHQLFQAVGVAT</sequence>
<dbReference type="EMBL" id="VIIS01002187">
    <property type="protein sequence ID" value="KAF0287504.1"/>
    <property type="molecule type" value="Genomic_DNA"/>
</dbReference>
<name>A0A6A4V7F6_AMPAM</name>
<proteinExistence type="predicted"/>
<comment type="caution">
    <text evidence="1">The sequence shown here is derived from an EMBL/GenBank/DDBJ whole genome shotgun (WGS) entry which is preliminary data.</text>
</comment>
<keyword evidence="2" id="KW-1185">Reference proteome</keyword>
<evidence type="ECO:0000313" key="1">
    <source>
        <dbReference type="EMBL" id="KAF0287504.1"/>
    </source>
</evidence>
<gene>
    <name evidence="1" type="primary">EDEM1</name>
    <name evidence="1" type="ORF">FJT64_014104</name>
</gene>
<evidence type="ECO:0000313" key="2">
    <source>
        <dbReference type="Proteomes" id="UP000440578"/>
    </source>
</evidence>
<protein>
    <submittedName>
        <fullName evidence="1">ER degradation-enhancing alpha-mannosidase-like protein 1</fullName>
    </submittedName>
</protein>
<organism evidence="1 2">
    <name type="scientific">Amphibalanus amphitrite</name>
    <name type="common">Striped barnacle</name>
    <name type="synonym">Balanus amphitrite</name>
    <dbReference type="NCBI Taxonomy" id="1232801"/>
    <lineage>
        <taxon>Eukaryota</taxon>
        <taxon>Metazoa</taxon>
        <taxon>Ecdysozoa</taxon>
        <taxon>Arthropoda</taxon>
        <taxon>Crustacea</taxon>
        <taxon>Multicrustacea</taxon>
        <taxon>Cirripedia</taxon>
        <taxon>Thoracica</taxon>
        <taxon>Thoracicalcarea</taxon>
        <taxon>Balanomorpha</taxon>
        <taxon>Balanoidea</taxon>
        <taxon>Balanidae</taxon>
        <taxon>Amphibalaninae</taxon>
        <taxon>Amphibalanus</taxon>
    </lineage>
</organism>
<dbReference type="AlphaFoldDB" id="A0A6A4V7F6"/>
<reference evidence="1 2" key="1">
    <citation type="submission" date="2019-07" db="EMBL/GenBank/DDBJ databases">
        <title>Draft genome assembly of a fouling barnacle, Amphibalanus amphitrite (Darwin, 1854): The first reference genome for Thecostraca.</title>
        <authorList>
            <person name="Kim W."/>
        </authorList>
    </citation>
    <scope>NUCLEOTIDE SEQUENCE [LARGE SCALE GENOMIC DNA]</scope>
    <source>
        <strain evidence="1">SNU_AA5</strain>
        <tissue evidence="1">Soma without cirri and trophi</tissue>
    </source>
</reference>
<dbReference type="Proteomes" id="UP000440578">
    <property type="component" value="Unassembled WGS sequence"/>
</dbReference>